<dbReference type="PANTHER" id="PTHR31528">
    <property type="entry name" value="4-AMINO-5-HYDROXYMETHYL-2-METHYLPYRIMIDINE PHOSPHATE SYNTHASE THI11-RELATED"/>
    <property type="match status" value="1"/>
</dbReference>
<keyword evidence="1" id="KW-0472">Membrane</keyword>
<name>A0A4P2VJ85_FLUSA</name>
<sequence length="333" mass="37315">MSKRYILIIACASVILFVLFFIFIKNKKPSASVELGSQSVTLLLDWMPNTNHTGFYVGKIRGFYEKLGIDLKILNPTQTTATTLVGTGKADFGISYANDIIYARNMGVPVVSIAAIIQANTSCFVWRKSANISDIKGFEGKRYGGWGSPEENATLKYVMENNGADFSKVQMLTTGTQDFLQATVKNVDFTWEYLGWNILAAQLKNVEIETYCPADQFPVFDKPSPLIITSEKMIKENPEKVRAFLQATAEGFNIAIEKPSEAAADFLQAVPELDPNLVKKSAEFLANLYKANADKWGTQDMKKFNLYAKWMQDVELIKEIPKTESYINNKFLP</sequence>
<dbReference type="PANTHER" id="PTHR31528:SF3">
    <property type="entry name" value="THIAMINE BIOSYNTHESIS PROTEIN HI_0357-RELATED"/>
    <property type="match status" value="1"/>
</dbReference>
<dbReference type="InterPro" id="IPR027939">
    <property type="entry name" value="NMT1/THI5"/>
</dbReference>
<keyword evidence="1" id="KW-0812">Transmembrane</keyword>
<dbReference type="AlphaFoldDB" id="A0A4P2VJ85"/>
<dbReference type="SUPFAM" id="SSF53850">
    <property type="entry name" value="Periplasmic binding protein-like II"/>
    <property type="match status" value="1"/>
</dbReference>
<reference evidence="3 4" key="1">
    <citation type="submission" date="2018-12" db="EMBL/GenBank/DDBJ databases">
        <title>Rubrispira sanarue gen. nov., sp., nov., a member of the order Silvanigrellales, isolated from a brackish lake in Hamamatsu Japan.</title>
        <authorList>
            <person name="Maejima Y."/>
            <person name="Iino T."/>
            <person name="Muraguchi Y."/>
            <person name="Fukuda K."/>
            <person name="Nojiri H."/>
            <person name="Ohkuma M."/>
            <person name="Moriuchi R."/>
            <person name="Dohra H."/>
            <person name="Kimbara K."/>
            <person name="Shintani M."/>
        </authorList>
    </citation>
    <scope>NUCLEOTIDE SEQUENCE [LARGE SCALE GENOMIC DNA]</scope>
    <source>
        <strain evidence="3 4">RF1110005</strain>
    </source>
</reference>
<organism evidence="3 4">
    <name type="scientific">Fluviispira sanaruensis</name>
    <dbReference type="NCBI Taxonomy" id="2493639"/>
    <lineage>
        <taxon>Bacteria</taxon>
        <taxon>Pseudomonadati</taxon>
        <taxon>Bdellovibrionota</taxon>
        <taxon>Oligoflexia</taxon>
        <taxon>Silvanigrellales</taxon>
        <taxon>Silvanigrellaceae</taxon>
        <taxon>Fluviispira</taxon>
    </lineage>
</organism>
<protein>
    <submittedName>
        <fullName evidence="3">Nitrate ABC transporter substrate-binding protein</fullName>
    </submittedName>
</protein>
<dbReference type="Gene3D" id="3.40.190.10">
    <property type="entry name" value="Periplasmic binding protein-like II"/>
    <property type="match status" value="2"/>
</dbReference>
<feature type="transmembrane region" description="Helical" evidence="1">
    <location>
        <begin position="6"/>
        <end position="24"/>
    </location>
</feature>
<dbReference type="InterPro" id="IPR015168">
    <property type="entry name" value="SsuA/THI5"/>
</dbReference>
<keyword evidence="4" id="KW-1185">Reference proteome</keyword>
<evidence type="ECO:0000259" key="2">
    <source>
        <dbReference type="Pfam" id="PF09084"/>
    </source>
</evidence>
<dbReference type="GO" id="GO:0009228">
    <property type="term" value="P:thiamine biosynthetic process"/>
    <property type="evidence" value="ECO:0007669"/>
    <property type="project" value="InterPro"/>
</dbReference>
<gene>
    <name evidence="3" type="ORF">JCM31447_16960</name>
</gene>
<accession>A0A4P2VJ85</accession>
<evidence type="ECO:0000256" key="1">
    <source>
        <dbReference type="SAM" id="Phobius"/>
    </source>
</evidence>
<dbReference type="KEGG" id="sbf:JCM31447_16960"/>
<dbReference type="EMBL" id="AP019368">
    <property type="protein sequence ID" value="BBH53253.1"/>
    <property type="molecule type" value="Genomic_DNA"/>
</dbReference>
<keyword evidence="1" id="KW-1133">Transmembrane helix</keyword>
<dbReference type="OrthoDB" id="5292144at2"/>
<evidence type="ECO:0000313" key="3">
    <source>
        <dbReference type="EMBL" id="BBH53253.1"/>
    </source>
</evidence>
<proteinExistence type="predicted"/>
<dbReference type="Pfam" id="PF09084">
    <property type="entry name" value="NMT1"/>
    <property type="match status" value="1"/>
</dbReference>
<dbReference type="RefSeq" id="WP_130608723.1">
    <property type="nucleotide sequence ID" value="NZ_AP019368.1"/>
</dbReference>
<feature type="domain" description="SsuA/THI5-like" evidence="2">
    <location>
        <begin position="49"/>
        <end position="262"/>
    </location>
</feature>
<dbReference type="Proteomes" id="UP000291236">
    <property type="component" value="Chromosome"/>
</dbReference>
<evidence type="ECO:0000313" key="4">
    <source>
        <dbReference type="Proteomes" id="UP000291236"/>
    </source>
</evidence>